<dbReference type="AlphaFoldDB" id="A0AAW0T7I8"/>
<keyword evidence="6 12" id="KW-0812">Transmembrane</keyword>
<dbReference type="Pfam" id="PF17039">
    <property type="entry name" value="Glyco_tran_10_N"/>
    <property type="match status" value="1"/>
</dbReference>
<reference evidence="16 17" key="1">
    <citation type="submission" date="2023-03" db="EMBL/GenBank/DDBJ databases">
        <title>High-quality genome of Scylla paramamosain provides insights in environmental adaptation.</title>
        <authorList>
            <person name="Zhang L."/>
        </authorList>
    </citation>
    <scope>NUCLEOTIDE SEQUENCE [LARGE SCALE GENOMIC DNA]</scope>
    <source>
        <strain evidence="16">LZ_2023a</strain>
        <tissue evidence="16">Muscle</tissue>
    </source>
</reference>
<dbReference type="InterPro" id="IPR038577">
    <property type="entry name" value="GT10-like_C_sf"/>
</dbReference>
<evidence type="ECO:0000256" key="4">
    <source>
        <dbReference type="ARBA" id="ARBA00022676"/>
    </source>
</evidence>
<evidence type="ECO:0000256" key="11">
    <source>
        <dbReference type="ARBA" id="ARBA00023180"/>
    </source>
</evidence>
<evidence type="ECO:0000313" key="17">
    <source>
        <dbReference type="Proteomes" id="UP001487740"/>
    </source>
</evidence>
<proteinExistence type="inferred from homology"/>
<feature type="transmembrane region" description="Helical" evidence="12">
    <location>
        <begin position="40"/>
        <end position="62"/>
    </location>
</feature>
<evidence type="ECO:0000256" key="9">
    <source>
        <dbReference type="ARBA" id="ARBA00023034"/>
    </source>
</evidence>
<dbReference type="Proteomes" id="UP001487740">
    <property type="component" value="Unassembled WGS sequence"/>
</dbReference>
<feature type="region of interest" description="Disordered" evidence="13">
    <location>
        <begin position="87"/>
        <end position="132"/>
    </location>
</feature>
<dbReference type="EMBL" id="JARAKH010000038">
    <property type="protein sequence ID" value="KAK8383187.1"/>
    <property type="molecule type" value="Genomic_DNA"/>
</dbReference>
<dbReference type="Gene3D" id="3.40.50.11660">
    <property type="entry name" value="Glycosyl transferase family 10, C-terminal domain"/>
    <property type="match status" value="1"/>
</dbReference>
<evidence type="ECO:0000259" key="15">
    <source>
        <dbReference type="Pfam" id="PF17039"/>
    </source>
</evidence>
<organism evidence="16 17">
    <name type="scientific">Scylla paramamosain</name>
    <name type="common">Mud crab</name>
    <dbReference type="NCBI Taxonomy" id="85552"/>
    <lineage>
        <taxon>Eukaryota</taxon>
        <taxon>Metazoa</taxon>
        <taxon>Ecdysozoa</taxon>
        <taxon>Arthropoda</taxon>
        <taxon>Crustacea</taxon>
        <taxon>Multicrustacea</taxon>
        <taxon>Malacostraca</taxon>
        <taxon>Eumalacostraca</taxon>
        <taxon>Eucarida</taxon>
        <taxon>Decapoda</taxon>
        <taxon>Pleocyemata</taxon>
        <taxon>Brachyura</taxon>
        <taxon>Eubrachyura</taxon>
        <taxon>Portunoidea</taxon>
        <taxon>Portunidae</taxon>
        <taxon>Portuninae</taxon>
        <taxon>Scylla</taxon>
    </lineage>
</organism>
<dbReference type="PANTHER" id="PTHR48438:SF1">
    <property type="entry name" value="ALPHA-(1,3)-FUCOSYLTRANSFERASE C-RELATED"/>
    <property type="match status" value="1"/>
</dbReference>
<evidence type="ECO:0000256" key="8">
    <source>
        <dbReference type="ARBA" id="ARBA00022989"/>
    </source>
</evidence>
<keyword evidence="10 12" id="KW-0472">Membrane</keyword>
<name>A0AAW0T7I8_SCYPA</name>
<comment type="subcellular location">
    <subcellularLocation>
        <location evidence="1 12">Golgi apparatus</location>
        <location evidence="1 12">Golgi stack membrane</location>
        <topology evidence="1 12">Single-pass type II membrane protein</topology>
    </subcellularLocation>
</comment>
<keyword evidence="17" id="KW-1185">Reference proteome</keyword>
<evidence type="ECO:0000256" key="12">
    <source>
        <dbReference type="RuleBase" id="RU003832"/>
    </source>
</evidence>
<evidence type="ECO:0000256" key="7">
    <source>
        <dbReference type="ARBA" id="ARBA00022968"/>
    </source>
</evidence>
<comment type="similarity">
    <text evidence="3 12">Belongs to the glycosyltransferase 10 family.</text>
</comment>
<keyword evidence="11" id="KW-0325">Glycoprotein</keyword>
<sequence>MRTSLRLSPCLAAMRWRNFTRVRSSASQNHDLDAMKAKRLATLVVVVTVVSGVVYFLMGISYNYTQLPLPPPLPKIAQQLLATQIPATTRLPPPPSTVQHLQVPSSSHGPSPTNSSPLVTQTPKLSSLSPTPSPFVFHKTSTELLPGDSNLPYPSLSLENITNPPSRVFKEPKREPNDDDVHLKKILFWNDDYYNKHFGFGFGREPFLVAGCRVNTCTTTGDRTRYPIEEIDAVIWHFRSSDRSLPEYRSPHTRYVLWLMESPAYLFGDLQEYNNVFNWTFTYRLDSDFLLRYNQVFRRRDPLPPTDHNYAAGKTKLAAWFVSHCTTDSGRITLTRTLQQWIPVDVFGACGPFECPRKHTKECYGMLNASYKFYLSFENSLCRDYITEKFFNILRLDVVPVVFGLGNYSAMAPPHSYIDALSFPSVSALATYLLYLHHNDTAYNEYFRWKRFHKLFNFWALSSQEYCSLCERLHTDNTTKTYDIHKWYVEDAHCKTKNSPDVYDFINAAPRNQQHGYREESSHMCFDYGAPCVVLLIRLCISTLVWYPCN</sequence>
<accession>A0AAW0T7I8</accession>
<feature type="domain" description="Fucosyltransferase N-terminal" evidence="15">
    <location>
        <begin position="184"/>
        <end position="293"/>
    </location>
</feature>
<comment type="caution">
    <text evidence="16">The sequence shown here is derived from an EMBL/GenBank/DDBJ whole genome shotgun (WGS) entry which is preliminary data.</text>
</comment>
<protein>
    <recommendedName>
        <fullName evidence="12">Fucosyltransferase</fullName>
        <ecNumber evidence="12">2.4.1.-</ecNumber>
    </recommendedName>
</protein>
<evidence type="ECO:0000256" key="13">
    <source>
        <dbReference type="SAM" id="MobiDB-lite"/>
    </source>
</evidence>
<feature type="compositionally biased region" description="Low complexity" evidence="13">
    <location>
        <begin position="104"/>
        <end position="130"/>
    </location>
</feature>
<keyword evidence="4 12" id="KW-0328">Glycosyltransferase</keyword>
<keyword evidence="8 12" id="KW-1133">Transmembrane helix</keyword>
<evidence type="ECO:0000256" key="2">
    <source>
        <dbReference type="ARBA" id="ARBA00004922"/>
    </source>
</evidence>
<keyword evidence="7" id="KW-0735">Signal-anchor</keyword>
<dbReference type="SUPFAM" id="SSF53756">
    <property type="entry name" value="UDP-Glycosyltransferase/glycogen phosphorylase"/>
    <property type="match status" value="1"/>
</dbReference>
<evidence type="ECO:0000256" key="5">
    <source>
        <dbReference type="ARBA" id="ARBA00022679"/>
    </source>
</evidence>
<evidence type="ECO:0000259" key="14">
    <source>
        <dbReference type="Pfam" id="PF00852"/>
    </source>
</evidence>
<dbReference type="EC" id="2.4.1.-" evidence="12"/>
<dbReference type="InterPro" id="IPR055270">
    <property type="entry name" value="Glyco_tran_10_C"/>
</dbReference>
<feature type="domain" description="Fucosyltransferase C-terminal" evidence="14">
    <location>
        <begin position="313"/>
        <end position="487"/>
    </location>
</feature>
<evidence type="ECO:0000256" key="1">
    <source>
        <dbReference type="ARBA" id="ARBA00004447"/>
    </source>
</evidence>
<evidence type="ECO:0000256" key="3">
    <source>
        <dbReference type="ARBA" id="ARBA00008919"/>
    </source>
</evidence>
<comment type="pathway">
    <text evidence="2">Protein modification; protein glycosylation.</text>
</comment>
<dbReference type="PANTHER" id="PTHR48438">
    <property type="entry name" value="ALPHA-(1,3)-FUCOSYLTRANSFERASE C-RELATED"/>
    <property type="match status" value="1"/>
</dbReference>
<dbReference type="InterPro" id="IPR031481">
    <property type="entry name" value="Glyco_tran_10_N"/>
</dbReference>
<evidence type="ECO:0000256" key="6">
    <source>
        <dbReference type="ARBA" id="ARBA00022692"/>
    </source>
</evidence>
<dbReference type="FunFam" id="3.40.50.11660:FF:000004">
    <property type="entry name" value="Glycoprotein 3-alpha-L-fucosyltransferase A"/>
    <property type="match status" value="1"/>
</dbReference>
<gene>
    <name evidence="16" type="ORF">O3P69_011597</name>
</gene>
<keyword evidence="5 12" id="KW-0808">Transferase</keyword>
<evidence type="ECO:0000256" key="10">
    <source>
        <dbReference type="ARBA" id="ARBA00023136"/>
    </source>
</evidence>
<dbReference type="InterPro" id="IPR001503">
    <property type="entry name" value="Glyco_trans_10"/>
</dbReference>
<dbReference type="GO" id="GO:0008417">
    <property type="term" value="F:fucosyltransferase activity"/>
    <property type="evidence" value="ECO:0007669"/>
    <property type="project" value="InterPro"/>
</dbReference>
<dbReference type="GO" id="GO:0032580">
    <property type="term" value="C:Golgi cisterna membrane"/>
    <property type="evidence" value="ECO:0007669"/>
    <property type="project" value="UniProtKB-SubCell"/>
</dbReference>
<evidence type="ECO:0000313" key="16">
    <source>
        <dbReference type="EMBL" id="KAK8383187.1"/>
    </source>
</evidence>
<dbReference type="Pfam" id="PF00852">
    <property type="entry name" value="Glyco_transf_10"/>
    <property type="match status" value="1"/>
</dbReference>
<keyword evidence="9 12" id="KW-0333">Golgi apparatus</keyword>